<dbReference type="CDD" id="cd04485">
    <property type="entry name" value="DnaE_OBF"/>
    <property type="match status" value="1"/>
</dbReference>
<dbReference type="RefSeq" id="WP_179941644.1">
    <property type="nucleotide sequence ID" value="NZ_JACBYF010000015.1"/>
</dbReference>
<dbReference type="Pfam" id="PF07733">
    <property type="entry name" value="DNA_pol3_alpha"/>
    <property type="match status" value="1"/>
</dbReference>
<dbReference type="SUPFAM" id="SSF89550">
    <property type="entry name" value="PHP domain-like"/>
    <property type="match status" value="1"/>
</dbReference>
<dbReference type="NCBIfam" id="TIGR00594">
    <property type="entry name" value="polc"/>
    <property type="match status" value="1"/>
</dbReference>
<dbReference type="Gene3D" id="1.10.150.870">
    <property type="match status" value="1"/>
</dbReference>
<keyword evidence="9" id="KW-1185">Reference proteome</keyword>
<dbReference type="Proteomes" id="UP000531840">
    <property type="component" value="Unassembled WGS sequence"/>
</dbReference>
<dbReference type="InterPro" id="IPR011708">
    <property type="entry name" value="DNA_pol3_alpha_NTPase_dom"/>
</dbReference>
<proteinExistence type="predicted"/>
<dbReference type="PANTHER" id="PTHR32294:SF0">
    <property type="entry name" value="DNA POLYMERASE III SUBUNIT ALPHA"/>
    <property type="match status" value="1"/>
</dbReference>
<evidence type="ECO:0000256" key="4">
    <source>
        <dbReference type="ARBA" id="ARBA00022705"/>
    </source>
</evidence>
<dbReference type="Gene3D" id="1.10.10.1600">
    <property type="entry name" value="Bacterial DNA polymerase III alpha subunit, thumb domain"/>
    <property type="match status" value="1"/>
</dbReference>
<evidence type="ECO:0000256" key="6">
    <source>
        <dbReference type="ARBA" id="ARBA00049244"/>
    </source>
</evidence>
<dbReference type="PANTHER" id="PTHR32294">
    <property type="entry name" value="DNA POLYMERASE III SUBUNIT ALPHA"/>
    <property type="match status" value="1"/>
</dbReference>
<evidence type="ECO:0000259" key="7">
    <source>
        <dbReference type="SMART" id="SM00481"/>
    </source>
</evidence>
<protein>
    <recommendedName>
        <fullName evidence="1">DNA-directed DNA polymerase</fullName>
        <ecNumber evidence="1">2.7.7.7</ecNumber>
    </recommendedName>
</protein>
<name>A0ABX2T3P2_9BACL</name>
<keyword evidence="3" id="KW-0548">Nucleotidyltransferase</keyword>
<dbReference type="CDD" id="cd07431">
    <property type="entry name" value="PHP_PolIIIA"/>
    <property type="match status" value="1"/>
</dbReference>
<evidence type="ECO:0000256" key="2">
    <source>
        <dbReference type="ARBA" id="ARBA00022679"/>
    </source>
</evidence>
<dbReference type="EC" id="2.7.7.7" evidence="1"/>
<dbReference type="Pfam" id="PF02811">
    <property type="entry name" value="PHP"/>
    <property type="match status" value="1"/>
</dbReference>
<dbReference type="InterPro" id="IPR041931">
    <property type="entry name" value="DNA_pol3_alpha_thumb_dom"/>
</dbReference>
<dbReference type="InterPro" id="IPR003141">
    <property type="entry name" value="Pol/His_phosphatase_N"/>
</dbReference>
<dbReference type="Pfam" id="PF17657">
    <property type="entry name" value="DNA_pol3_finger"/>
    <property type="match status" value="1"/>
</dbReference>
<dbReference type="InterPro" id="IPR040982">
    <property type="entry name" value="DNA_pol3_finger"/>
</dbReference>
<dbReference type="InterPro" id="IPR016195">
    <property type="entry name" value="Pol/histidinol_Pase-like"/>
</dbReference>
<evidence type="ECO:0000256" key="3">
    <source>
        <dbReference type="ARBA" id="ARBA00022695"/>
    </source>
</evidence>
<dbReference type="SMART" id="SM00481">
    <property type="entry name" value="POLIIIAc"/>
    <property type="match status" value="1"/>
</dbReference>
<keyword evidence="2" id="KW-0808">Transferase</keyword>
<gene>
    <name evidence="8" type="ORF">HZY85_06625</name>
</gene>
<comment type="caution">
    <text evidence="8">The sequence shown here is derived from an EMBL/GenBank/DDBJ whole genome shotgun (WGS) entry which is preliminary data.</text>
</comment>
<keyword evidence="4" id="KW-0235">DNA replication</keyword>
<dbReference type="EMBL" id="JACBYF010000015">
    <property type="protein sequence ID" value="NYS47860.1"/>
    <property type="molecule type" value="Genomic_DNA"/>
</dbReference>
<organism evidence="8 9">
    <name type="scientific">Gemelliphila palaticanis</name>
    <dbReference type="NCBI Taxonomy" id="81950"/>
    <lineage>
        <taxon>Bacteria</taxon>
        <taxon>Bacillati</taxon>
        <taxon>Bacillota</taxon>
        <taxon>Bacilli</taxon>
        <taxon>Bacillales</taxon>
        <taxon>Gemellaceae</taxon>
        <taxon>Gemelliphila</taxon>
    </lineage>
</organism>
<dbReference type="Gene3D" id="3.20.20.140">
    <property type="entry name" value="Metal-dependent hydrolases"/>
    <property type="match status" value="1"/>
</dbReference>
<accession>A0ABX2T3P2</accession>
<comment type="catalytic activity">
    <reaction evidence="6">
        <text>DNA(n) + a 2'-deoxyribonucleoside 5'-triphosphate = DNA(n+1) + diphosphate</text>
        <dbReference type="Rhea" id="RHEA:22508"/>
        <dbReference type="Rhea" id="RHEA-COMP:17339"/>
        <dbReference type="Rhea" id="RHEA-COMP:17340"/>
        <dbReference type="ChEBI" id="CHEBI:33019"/>
        <dbReference type="ChEBI" id="CHEBI:61560"/>
        <dbReference type="ChEBI" id="CHEBI:173112"/>
        <dbReference type="EC" id="2.7.7.7"/>
    </reaction>
</comment>
<sequence>MKYYNLSVHSCYDLLNSTIKLEELFSKLRDNGVDSVCISDPNMYGAIKSYKLSKKYGINLIHALEVKVSYDLEFVKFNIISKNEKMFKILCKLSSIIQTEDSEITTEFLLDFLQEHKEDFILLVVSEFSSLANANELIKKLAGFDYYFGYNENFNYNIYGNIKKIVYVKESNYLDKNDYQTLVVVRAIRDNSKLNIQELTENFGENFVYTNFDIENIYNNMLNPLEKEVFLIALKNQQKIIDKCKYSLNYEGYKLPKYVYSEKEEIFKDKSSIEYLRYLVLKGSKTKLVGKNIHLYKKRFDYELQIIEDMGFADYFLIVYDFVKYAKDNGIYVGAGRGSAAGSLVCYLLNITEADPIEYNLLFERFLNKERISMPDIDIDFQDTKRDEVIKYVEEKYGKEKVAQIITYTTFQSKSSARESARILQFSEKDLKTISNMIDSNKTLEECYENSAELQNFINSSEYNKRWFKVARSLENLPKNTSVHAAGVVISDNNNLVEYSPLEKSNVTHYLTQWTMDDIEEVGLLKIDFLGIRYLTMVESIVKEIQKQEPEFDINKINFKDKKVYKLFAEGKTEGIFQFESGGIKEKLRILKPTEFNDIVAMNALYRPGPMAQIETYVKRKHGLEQVEYLHPKLEKILKDTYGVIVYQEQIMLIAVNFAHMSLNEADNMRRAVSKKKKEDLEKYGELFIEKAISSGYSREIANKLFRLIVIFANYGFNKSHAVVYSMLAYKLAYLKVHYNRYFMTALLNNVISSEKKINEYKQELNNAGITLLKPDVNLSLVNFSVYKKDIIFALISIKNVGYRAASEIVNDRVKFGKYQDIDDFLRRMNKKVDYQAAVSLVKAGALDTFGYNRATTMNKIKDYYEDTRDNIDDIRFAISSISGLTLKTEEIEDYTIYEKISMEKEVTGTYFLKHPVQVEKEKYYYLPLSYMSDKESDSYVEVINIKEIKTKKGDYMAFLTVNDGKADKDVTIFPNVYKYASVLLKNNQFLVLSVTPQIRNDRLQYILEKVATLENYKEYCLNNIKQIYVLVDEDNKEFIKNNAAPNGSAKLICIFKDNNISNKVTSVENAHLFVRKYMEHFSGKPIKIGYTSK</sequence>
<reference evidence="8 9" key="1">
    <citation type="submission" date="2020-07" db="EMBL/GenBank/DDBJ databases">
        <title>MOT database genomes.</title>
        <authorList>
            <person name="Joseph S."/>
            <person name="Aduse-Opoku J."/>
            <person name="Hashim A."/>
            <person name="Wade W."/>
            <person name="Curtis M."/>
        </authorList>
    </citation>
    <scope>NUCLEOTIDE SEQUENCE [LARGE SCALE GENOMIC DNA]</scope>
    <source>
        <strain evidence="8 9">CIP 106318</strain>
    </source>
</reference>
<dbReference type="InterPro" id="IPR029460">
    <property type="entry name" value="DNAPol_HHH"/>
</dbReference>
<evidence type="ECO:0000256" key="5">
    <source>
        <dbReference type="ARBA" id="ARBA00022932"/>
    </source>
</evidence>
<keyword evidence="5" id="KW-0239">DNA-directed DNA polymerase</keyword>
<dbReference type="InterPro" id="IPR004805">
    <property type="entry name" value="DnaE2/DnaE/PolC"/>
</dbReference>
<evidence type="ECO:0000313" key="8">
    <source>
        <dbReference type="EMBL" id="NYS47860.1"/>
    </source>
</evidence>
<dbReference type="InterPro" id="IPR004013">
    <property type="entry name" value="PHP_dom"/>
</dbReference>
<evidence type="ECO:0000256" key="1">
    <source>
        <dbReference type="ARBA" id="ARBA00012417"/>
    </source>
</evidence>
<evidence type="ECO:0000313" key="9">
    <source>
        <dbReference type="Proteomes" id="UP000531840"/>
    </source>
</evidence>
<feature type="domain" description="Polymerase/histidinol phosphatase N-terminal" evidence="7">
    <location>
        <begin position="4"/>
        <end position="70"/>
    </location>
</feature>
<dbReference type="Pfam" id="PF14579">
    <property type="entry name" value="HHH_6"/>
    <property type="match status" value="1"/>
</dbReference>